<comment type="catalytic activity">
    <reaction evidence="3">
        <text>ATP + H2O = ADP + phosphate + H(+)</text>
        <dbReference type="Rhea" id="RHEA:13065"/>
        <dbReference type="ChEBI" id="CHEBI:15377"/>
        <dbReference type="ChEBI" id="CHEBI:15378"/>
        <dbReference type="ChEBI" id="CHEBI:30616"/>
        <dbReference type="ChEBI" id="CHEBI:43474"/>
        <dbReference type="ChEBI" id="CHEBI:456216"/>
        <dbReference type="EC" id="5.6.2.3"/>
    </reaction>
</comment>
<comment type="function">
    <text evidence="3">DNA-dependent ATPase and ATP-dependent 5'-3' DNA helicase. Has no activity on blunt DNA or DNA with 3'-overhangs, requires at least 10 bases of 5'-ssDNA for helicase activity.</text>
</comment>
<dbReference type="CDD" id="cd18809">
    <property type="entry name" value="SF1_C_RecD"/>
    <property type="match status" value="1"/>
</dbReference>
<evidence type="ECO:0000259" key="5">
    <source>
        <dbReference type="Pfam" id="PF14490"/>
    </source>
</evidence>
<evidence type="ECO:0000256" key="2">
    <source>
        <dbReference type="ARBA" id="ARBA00022840"/>
    </source>
</evidence>
<dbReference type="InterPro" id="IPR027785">
    <property type="entry name" value="UvrD-like_helicase_C"/>
</dbReference>
<feature type="domain" description="ATP-dependent RecD2 DNA helicase SH3" evidence="6">
    <location>
        <begin position="505"/>
        <end position="571"/>
    </location>
</feature>
<evidence type="ECO:0000313" key="8">
    <source>
        <dbReference type="EMBL" id="QGT50925.1"/>
    </source>
</evidence>
<keyword evidence="1 3" id="KW-0547">Nucleotide-binding</keyword>
<dbReference type="GO" id="GO:0006310">
    <property type="term" value="P:DNA recombination"/>
    <property type="evidence" value="ECO:0007669"/>
    <property type="project" value="InterPro"/>
</dbReference>
<dbReference type="PANTHER" id="PTHR43788">
    <property type="entry name" value="DNA2/NAM7 HELICASE FAMILY MEMBER"/>
    <property type="match status" value="1"/>
</dbReference>
<evidence type="ECO:0000259" key="7">
    <source>
        <dbReference type="Pfam" id="PF23139"/>
    </source>
</evidence>
<dbReference type="PANTHER" id="PTHR43788:SF6">
    <property type="entry name" value="DNA HELICASE B"/>
    <property type="match status" value="1"/>
</dbReference>
<keyword evidence="3" id="KW-0413">Isomerase</keyword>
<name>A0A650F4D9_9FIRM</name>
<dbReference type="Pfam" id="PF14490">
    <property type="entry name" value="HHH_RecD2"/>
    <property type="match status" value="1"/>
</dbReference>
<dbReference type="GO" id="GO:0003677">
    <property type="term" value="F:DNA binding"/>
    <property type="evidence" value="ECO:0007669"/>
    <property type="project" value="UniProtKB-UniRule"/>
</dbReference>
<evidence type="ECO:0000259" key="4">
    <source>
        <dbReference type="Pfam" id="PF13538"/>
    </source>
</evidence>
<dbReference type="InterPro" id="IPR055446">
    <property type="entry name" value="RecD2_N_OB"/>
</dbReference>
<keyword evidence="3 8" id="KW-0378">Hydrolase</keyword>
<feature type="domain" description="ATP-dependent RecD2 DNA helicase OB-fold" evidence="7">
    <location>
        <begin position="2"/>
        <end position="32"/>
    </location>
</feature>
<dbReference type="InterPro" id="IPR050534">
    <property type="entry name" value="Coronavir_polyprotein_1ab"/>
</dbReference>
<organism evidence="8">
    <name type="scientific">uncultured Bacillota bacterium</name>
    <dbReference type="NCBI Taxonomy" id="344338"/>
    <lineage>
        <taxon>Bacteria</taxon>
        <taxon>Bacillati</taxon>
        <taxon>Bacillota</taxon>
        <taxon>environmental samples</taxon>
    </lineage>
</organism>
<dbReference type="Pfam" id="PF23139">
    <property type="entry name" value="OB_YrrC"/>
    <property type="match status" value="1"/>
</dbReference>
<protein>
    <recommendedName>
        <fullName evidence="3">ATP-dependent RecD2 DNA helicase</fullName>
        <ecNumber evidence="3">5.6.2.3</ecNumber>
    </recommendedName>
    <alternativeName>
        <fullName evidence="3">DNA 5'-3' helicase subunit RecD2</fullName>
    </alternativeName>
</protein>
<feature type="domain" description="UvrD-like helicase C-terminal" evidence="4">
    <location>
        <begin position="589"/>
        <end position="637"/>
    </location>
</feature>
<feature type="binding site" evidence="3">
    <location>
        <begin position="303"/>
        <end position="307"/>
    </location>
    <ligand>
        <name>ATP</name>
        <dbReference type="ChEBI" id="CHEBI:30616"/>
    </ligand>
</feature>
<dbReference type="InterPro" id="IPR006345">
    <property type="entry name" value="RecD2"/>
</dbReference>
<dbReference type="Pfam" id="PF13604">
    <property type="entry name" value="AAA_30"/>
    <property type="match status" value="1"/>
</dbReference>
<dbReference type="AlphaFoldDB" id="A0A650F4D9"/>
<comment type="similarity">
    <text evidence="3">Belongs to the RecD family. RecD2 subfamily.</text>
</comment>
<evidence type="ECO:0000259" key="6">
    <source>
        <dbReference type="Pfam" id="PF18335"/>
    </source>
</evidence>
<dbReference type="InterPro" id="IPR041451">
    <property type="entry name" value="RecD2_SH13"/>
</dbReference>
<dbReference type="SUPFAM" id="SSF52540">
    <property type="entry name" value="P-loop containing nucleoside triphosphate hydrolases"/>
    <property type="match status" value="1"/>
</dbReference>
<reference evidence="8" key="1">
    <citation type="journal article" date="2020" name="J. ISSAAS">
        <title>Lactobacilli and other gastrointestinal microbiota of Peromyscus leucopus, reservoir host for agents of Lyme disease and other zoonoses in North America.</title>
        <authorList>
            <person name="Milovic A."/>
            <person name="Bassam K."/>
            <person name="Shao H."/>
            <person name="Chatzistamou I."/>
            <person name="Tufts D.M."/>
            <person name="Diuk-Wasser M."/>
            <person name="Barbour A.G."/>
        </authorList>
    </citation>
    <scope>NUCLEOTIDE SEQUENCE</scope>
    <source>
        <strain evidence="8">LL40</strain>
    </source>
</reference>
<evidence type="ECO:0000256" key="1">
    <source>
        <dbReference type="ARBA" id="ARBA00022741"/>
    </source>
</evidence>
<dbReference type="HAMAP" id="MF_01488">
    <property type="entry name" value="RecD2"/>
    <property type="match status" value="1"/>
</dbReference>
<dbReference type="GO" id="GO:0043139">
    <property type="term" value="F:5'-3' DNA helicase activity"/>
    <property type="evidence" value="ECO:0007669"/>
    <property type="project" value="UniProtKB-UniRule"/>
</dbReference>
<dbReference type="EMBL" id="MN577573">
    <property type="protein sequence ID" value="QGT50925.1"/>
    <property type="molecule type" value="Genomic_DNA"/>
</dbReference>
<dbReference type="InterPro" id="IPR029493">
    <property type="entry name" value="RecD2-like_HHH"/>
</dbReference>
<dbReference type="GO" id="GO:0005524">
    <property type="term" value="F:ATP binding"/>
    <property type="evidence" value="ECO:0007669"/>
    <property type="project" value="UniProtKB-UniRule"/>
</dbReference>
<dbReference type="Gene3D" id="3.40.50.300">
    <property type="entry name" value="P-loop containing nucleotide triphosphate hydrolases"/>
    <property type="match status" value="2"/>
</dbReference>
<dbReference type="InterPro" id="IPR010994">
    <property type="entry name" value="RuvA_2-like"/>
</dbReference>
<proteinExistence type="inferred from homology"/>
<accession>A0A650F4D9</accession>
<dbReference type="Gene3D" id="1.10.150.20">
    <property type="entry name" value="5' to 3' exonuclease, C-terminal subdomain"/>
    <property type="match status" value="1"/>
</dbReference>
<evidence type="ECO:0000256" key="3">
    <source>
        <dbReference type="HAMAP-Rule" id="MF_01488"/>
    </source>
</evidence>
<keyword evidence="2 3" id="KW-0067">ATP-binding</keyword>
<dbReference type="InterPro" id="IPR027417">
    <property type="entry name" value="P-loop_NTPase"/>
</dbReference>
<dbReference type="CDD" id="cd17933">
    <property type="entry name" value="DEXSc_RecD-like"/>
    <property type="match status" value="1"/>
</dbReference>
<keyword evidence="3 8" id="KW-0347">Helicase</keyword>
<dbReference type="Pfam" id="PF14520">
    <property type="entry name" value="HHH_5"/>
    <property type="match status" value="1"/>
</dbReference>
<dbReference type="NCBIfam" id="TIGR01448">
    <property type="entry name" value="recD_rel"/>
    <property type="match status" value="1"/>
</dbReference>
<dbReference type="GO" id="GO:0016887">
    <property type="term" value="F:ATP hydrolysis activity"/>
    <property type="evidence" value="ECO:0007669"/>
    <property type="project" value="RHEA"/>
</dbReference>
<dbReference type="Gene3D" id="1.10.10.2220">
    <property type="match status" value="1"/>
</dbReference>
<feature type="domain" description="ATP-dependent RecD2 DNA helicase-like helix-hairpin-helix" evidence="5">
    <location>
        <begin position="99"/>
        <end position="186"/>
    </location>
</feature>
<dbReference type="EC" id="5.6.2.3" evidence="3"/>
<dbReference type="Pfam" id="PF18335">
    <property type="entry name" value="SH3_13"/>
    <property type="match status" value="1"/>
</dbReference>
<dbReference type="Gene3D" id="2.30.30.940">
    <property type="match status" value="1"/>
</dbReference>
<gene>
    <name evidence="3 8" type="primary">recD2</name>
    <name evidence="8" type="ORF">Firmicute1046_0010</name>
</gene>
<dbReference type="Pfam" id="PF13538">
    <property type="entry name" value="UvrD_C_2"/>
    <property type="match status" value="1"/>
</dbReference>
<dbReference type="SUPFAM" id="SSF47781">
    <property type="entry name" value="RuvA domain 2-like"/>
    <property type="match status" value="1"/>
</dbReference>
<sequence length="673" mass="74664">MPGCTYEVQGSWVNDPKYGFQLKIQTFQEILPTTCEGIENYLKSGVIKYIGERTAKAIVAAFGTDTFRILDEEPQRLKEIKGINEKRLQELILSYKNTRGAQQVISYLARFGISAAKALKIQQYYGENTIKVLQENPYQLMEMSGFGFSTVDKMAMARGIAFNAPIRIRAGILATLQKAQESGHLYLDSAELIEKSSSLLENTLTGETVSGLQISEALKELILDKKAVLDGNAIYLTPAYEAECSIAKHLKRLCKGKCAKSKDIGKQLEEAETSLEIKLSEEQKRAVQTSLDSPVSIITGGPGTGKTTIQKVVLHLCNEMDIPQDDILLCAPTGRAARRMAEATAHSADTIHMCLMHKDTDYLSAKVIIVDEASMIDEFLARDLLQAVQTDTRLIFIGDINQLDAVGPGRFLSEMINSDLIPTTRLKEIFRQENGSKIIENAAKISNGNHTLSYGEDFQMIDATSENAAQIVKDVYLQELAEKSPDEVQILTPLRRRGSTGVQQLNPELQELVNPPAPQKAEMKYGVRIFRTGDKVMQIKNTDSAANGDIGNIQAITYDPERDERILTIDFGSGRICKYVHDELENLDLAYASTIHKSQGSEYDTVIIPILTEQSFFLRRNLIYTAVTRAKAKVILIGSAQALHRAIAKMETEKRNTKQAMRLRILLGASEAA</sequence>
<keyword evidence="3" id="KW-0238">DNA-binding</keyword>